<keyword evidence="2" id="KW-1185">Reference proteome</keyword>
<sequence length="151" mass="17339">MATRSFIARSLKSSFEGVYCHYDGYPEYNGAILRHYYSEASKVKKLISLGDISTLGRCVGRKHDFNKRTEEQTTYYGRDRGELHCGKPTPFIELNDLVVHASEAGCEFIYLFDSGRWYFLERTMQFFGSNDGTPFGGFEPLTHEMTKAKPF</sequence>
<name>A0A5B9PD90_9BACT</name>
<organism evidence="1 2">
    <name type="scientific">Mariniblastus fucicola</name>
    <dbReference type="NCBI Taxonomy" id="980251"/>
    <lineage>
        <taxon>Bacteria</taxon>
        <taxon>Pseudomonadati</taxon>
        <taxon>Planctomycetota</taxon>
        <taxon>Planctomycetia</taxon>
        <taxon>Pirellulales</taxon>
        <taxon>Pirellulaceae</taxon>
        <taxon>Mariniblastus</taxon>
    </lineage>
</organism>
<reference evidence="1 2" key="1">
    <citation type="submission" date="2019-08" db="EMBL/GenBank/DDBJ databases">
        <title>Deep-cultivation of Planctomycetes and their phenomic and genomic characterization uncovers novel biology.</title>
        <authorList>
            <person name="Wiegand S."/>
            <person name="Jogler M."/>
            <person name="Boedeker C."/>
            <person name="Pinto D."/>
            <person name="Vollmers J."/>
            <person name="Rivas-Marin E."/>
            <person name="Kohn T."/>
            <person name="Peeters S.H."/>
            <person name="Heuer A."/>
            <person name="Rast P."/>
            <person name="Oberbeckmann S."/>
            <person name="Bunk B."/>
            <person name="Jeske O."/>
            <person name="Meyerdierks A."/>
            <person name="Storesund J.E."/>
            <person name="Kallscheuer N."/>
            <person name="Luecker S."/>
            <person name="Lage O.M."/>
            <person name="Pohl T."/>
            <person name="Merkel B.J."/>
            <person name="Hornburger P."/>
            <person name="Mueller R.-W."/>
            <person name="Bruemmer F."/>
            <person name="Labrenz M."/>
            <person name="Spormann A.M."/>
            <person name="Op den Camp H."/>
            <person name="Overmann J."/>
            <person name="Amann R."/>
            <person name="Jetten M.S.M."/>
            <person name="Mascher T."/>
            <person name="Medema M.H."/>
            <person name="Devos D.P."/>
            <person name="Kaster A.-K."/>
            <person name="Ovreas L."/>
            <person name="Rohde M."/>
            <person name="Galperin M.Y."/>
            <person name="Jogler C."/>
        </authorList>
    </citation>
    <scope>NUCLEOTIDE SEQUENCE [LARGE SCALE GENOMIC DNA]</scope>
    <source>
        <strain evidence="1 2">FC18</strain>
    </source>
</reference>
<accession>A0A5B9PD90</accession>
<dbReference type="STRING" id="980251.GCA_001642875_02067"/>
<dbReference type="KEGG" id="mff:MFFC18_08730"/>
<dbReference type="Proteomes" id="UP000322214">
    <property type="component" value="Chromosome"/>
</dbReference>
<protein>
    <submittedName>
        <fullName evidence="1">Uncharacterized protein</fullName>
    </submittedName>
</protein>
<gene>
    <name evidence="1" type="ORF">MFFC18_08730</name>
</gene>
<dbReference type="RefSeq" id="WP_075081945.1">
    <property type="nucleotide sequence ID" value="NZ_CP042912.1"/>
</dbReference>
<dbReference type="OrthoDB" id="278170at2"/>
<evidence type="ECO:0000313" key="2">
    <source>
        <dbReference type="Proteomes" id="UP000322214"/>
    </source>
</evidence>
<proteinExistence type="predicted"/>
<dbReference type="AlphaFoldDB" id="A0A5B9PD90"/>
<dbReference type="EMBL" id="CP042912">
    <property type="protein sequence ID" value="QEG21021.1"/>
    <property type="molecule type" value="Genomic_DNA"/>
</dbReference>
<evidence type="ECO:0000313" key="1">
    <source>
        <dbReference type="EMBL" id="QEG21021.1"/>
    </source>
</evidence>